<organism evidence="2 3">
    <name type="scientific">Solanum stoloniferum</name>
    <dbReference type="NCBI Taxonomy" id="62892"/>
    <lineage>
        <taxon>Eukaryota</taxon>
        <taxon>Viridiplantae</taxon>
        <taxon>Streptophyta</taxon>
        <taxon>Embryophyta</taxon>
        <taxon>Tracheophyta</taxon>
        <taxon>Spermatophyta</taxon>
        <taxon>Magnoliopsida</taxon>
        <taxon>eudicotyledons</taxon>
        <taxon>Gunneridae</taxon>
        <taxon>Pentapetalae</taxon>
        <taxon>asterids</taxon>
        <taxon>lamiids</taxon>
        <taxon>Solanales</taxon>
        <taxon>Solanaceae</taxon>
        <taxon>Solanoideae</taxon>
        <taxon>Solaneae</taxon>
        <taxon>Solanum</taxon>
    </lineage>
</organism>
<sequence length="106" mass="12895">MTFDEQQMALGCKYVYIFFSSKVTLANFITLAHCGMVWMSCRQFKPPLLFSFLYDYSSYVLLFLGEWRFSYYFFLNNCTYDIKLKGKYRNFIDLQCFRCTRYIVDR</sequence>
<dbReference type="EMBL" id="JBJKTR010000002">
    <property type="protein sequence ID" value="KAL3376543.1"/>
    <property type="molecule type" value="Genomic_DNA"/>
</dbReference>
<keyword evidence="1" id="KW-0472">Membrane</keyword>
<reference evidence="2 3" key="1">
    <citation type="submission" date="2024-05" db="EMBL/GenBank/DDBJ databases">
        <title>De novo assembly of an allotetraploid wild potato.</title>
        <authorList>
            <person name="Hosaka A.J."/>
        </authorList>
    </citation>
    <scope>NUCLEOTIDE SEQUENCE [LARGE SCALE GENOMIC DNA]</scope>
    <source>
        <tissue evidence="2">Young leaves</tissue>
    </source>
</reference>
<gene>
    <name evidence="2" type="ORF">AABB24_003131</name>
</gene>
<dbReference type="Proteomes" id="UP001627284">
    <property type="component" value="Unassembled WGS sequence"/>
</dbReference>
<feature type="transmembrane region" description="Helical" evidence="1">
    <location>
        <begin position="14"/>
        <end position="38"/>
    </location>
</feature>
<keyword evidence="1" id="KW-1133">Transmembrane helix</keyword>
<comment type="caution">
    <text evidence="2">The sequence shown here is derived from an EMBL/GenBank/DDBJ whole genome shotgun (WGS) entry which is preliminary data.</text>
</comment>
<keyword evidence="3" id="KW-1185">Reference proteome</keyword>
<evidence type="ECO:0000313" key="3">
    <source>
        <dbReference type="Proteomes" id="UP001627284"/>
    </source>
</evidence>
<accession>A0ABD2V5V1</accession>
<feature type="transmembrane region" description="Helical" evidence="1">
    <location>
        <begin position="58"/>
        <end position="75"/>
    </location>
</feature>
<evidence type="ECO:0000313" key="2">
    <source>
        <dbReference type="EMBL" id="KAL3376543.1"/>
    </source>
</evidence>
<proteinExistence type="predicted"/>
<evidence type="ECO:0000256" key="1">
    <source>
        <dbReference type="SAM" id="Phobius"/>
    </source>
</evidence>
<name>A0ABD2V5V1_9SOLN</name>
<dbReference type="AlphaFoldDB" id="A0ABD2V5V1"/>
<protein>
    <submittedName>
        <fullName evidence="2">Uncharacterized protein</fullName>
    </submittedName>
</protein>
<keyword evidence="1" id="KW-0812">Transmembrane</keyword>